<dbReference type="Proteomes" id="UP000011087">
    <property type="component" value="Unassembled WGS sequence"/>
</dbReference>
<sequence>MDRYRVIKQLGDGTYGEVLKASNKATGEIVAVKRMKRKYRSWEECIALKEVKVLRKMKHPNIVRLKEVIKENDILYFVFEFLDQNLYELSKNRRKAFPECAIRNYMFHVLQGLSYMHKCGYYHRDIKPENILVCGDIAKVADFGLAKEIHSRPPQTDYVSTRWYRAPEVLLRSPSYNAPIDVWAVGCMMVELMMLRPLFPGSSEADVLFKICTVLGTPTAETWRDGIKQASMINYRFPKLSPAPLQSIVQHASQESLAVIADMLLWDPSQRPTCSECLQYPFFRLRYGQTPTSTS</sequence>
<protein>
    <recommendedName>
        <fullName evidence="10">Protein kinase domain-containing protein</fullName>
    </recommendedName>
</protein>
<dbReference type="Gene3D" id="3.30.200.20">
    <property type="entry name" value="Phosphorylase Kinase, domain 1"/>
    <property type="match status" value="1"/>
</dbReference>
<evidence type="ECO:0000256" key="1">
    <source>
        <dbReference type="ARBA" id="ARBA00006485"/>
    </source>
</evidence>
<accession>L1JPA4</accession>
<reference evidence="13" key="2">
    <citation type="submission" date="2012-11" db="EMBL/GenBank/DDBJ databases">
        <authorList>
            <person name="Kuo A."/>
            <person name="Curtis B.A."/>
            <person name="Tanifuji G."/>
            <person name="Burki F."/>
            <person name="Gruber A."/>
            <person name="Irimia M."/>
            <person name="Maruyama S."/>
            <person name="Arias M.C."/>
            <person name="Ball S.G."/>
            <person name="Gile G.H."/>
            <person name="Hirakawa Y."/>
            <person name="Hopkins J.F."/>
            <person name="Rensing S.A."/>
            <person name="Schmutz J."/>
            <person name="Symeonidi A."/>
            <person name="Elias M."/>
            <person name="Eveleigh R.J."/>
            <person name="Herman E.K."/>
            <person name="Klute M.J."/>
            <person name="Nakayama T."/>
            <person name="Obornik M."/>
            <person name="Reyes-Prieto A."/>
            <person name="Armbrust E.V."/>
            <person name="Aves S.J."/>
            <person name="Beiko R.G."/>
            <person name="Coutinho P."/>
            <person name="Dacks J.B."/>
            <person name="Durnford D.G."/>
            <person name="Fast N.M."/>
            <person name="Green B.R."/>
            <person name="Grisdale C."/>
            <person name="Hempe F."/>
            <person name="Henrissat B."/>
            <person name="Hoppner M.P."/>
            <person name="Ishida K.-I."/>
            <person name="Kim E."/>
            <person name="Koreny L."/>
            <person name="Kroth P.G."/>
            <person name="Liu Y."/>
            <person name="Malik S.-B."/>
            <person name="Maier U.G."/>
            <person name="McRose D."/>
            <person name="Mock T."/>
            <person name="Neilson J.A."/>
            <person name="Onodera N.T."/>
            <person name="Poole A.M."/>
            <person name="Pritham E.J."/>
            <person name="Richards T.A."/>
            <person name="Rocap G."/>
            <person name="Roy S.W."/>
            <person name="Sarai C."/>
            <person name="Schaack S."/>
            <person name="Shirato S."/>
            <person name="Slamovits C.H."/>
            <person name="Spencer D.F."/>
            <person name="Suzuki S."/>
            <person name="Worden A.Z."/>
            <person name="Zauner S."/>
            <person name="Barry K."/>
            <person name="Bell C."/>
            <person name="Bharti A.K."/>
            <person name="Crow J.A."/>
            <person name="Grimwood J."/>
            <person name="Kramer R."/>
            <person name="Lindquist E."/>
            <person name="Lucas S."/>
            <person name="Salamov A."/>
            <person name="McFadden G.I."/>
            <person name="Lane C.E."/>
            <person name="Keeling P.J."/>
            <person name="Gray M.W."/>
            <person name="Grigoriev I.V."/>
            <person name="Archibald J.M."/>
        </authorList>
    </citation>
    <scope>NUCLEOTIDE SEQUENCE</scope>
    <source>
        <strain evidence="13">CCMP2712</strain>
    </source>
</reference>
<dbReference type="PROSITE" id="PS00108">
    <property type="entry name" value="PROTEIN_KINASE_ST"/>
    <property type="match status" value="1"/>
</dbReference>
<evidence type="ECO:0000256" key="6">
    <source>
        <dbReference type="ARBA" id="ARBA00022777"/>
    </source>
</evidence>
<dbReference type="HOGENOM" id="CLU_000288_181_1_1"/>
<reference evidence="12" key="3">
    <citation type="submission" date="2015-06" db="UniProtKB">
        <authorList>
            <consortium name="EnsemblProtists"/>
        </authorList>
    </citation>
    <scope>IDENTIFICATION</scope>
</reference>
<gene>
    <name evidence="11" type="ORF">GUITHDRAFT_157278</name>
</gene>
<dbReference type="GO" id="GO:0004674">
    <property type="term" value="F:protein serine/threonine kinase activity"/>
    <property type="evidence" value="ECO:0007669"/>
    <property type="project" value="UniProtKB-KW"/>
</dbReference>
<dbReference type="AlphaFoldDB" id="L1JPA4"/>
<dbReference type="PaxDb" id="55529-EKX50416"/>
<dbReference type="InterPro" id="IPR011009">
    <property type="entry name" value="Kinase-like_dom_sf"/>
</dbReference>
<dbReference type="eggNOG" id="KOG0661">
    <property type="taxonomic scope" value="Eukaryota"/>
</dbReference>
<dbReference type="OrthoDB" id="2158884at2759"/>
<keyword evidence="2 9" id="KW-0723">Serine/threonine-protein kinase</keyword>
<dbReference type="CDD" id="cd07830">
    <property type="entry name" value="STKc_MAK_like"/>
    <property type="match status" value="1"/>
</dbReference>
<evidence type="ECO:0000256" key="9">
    <source>
        <dbReference type="RuleBase" id="RU000304"/>
    </source>
</evidence>
<dbReference type="STRING" id="905079.L1JPA4"/>
<dbReference type="OMA" id="LHSTHYN"/>
<dbReference type="FunFam" id="1.10.510.10:FF:000104">
    <property type="entry name" value="serine/threonine-protein kinase MAK isoform X1"/>
    <property type="match status" value="1"/>
</dbReference>
<dbReference type="Gene3D" id="1.10.510.10">
    <property type="entry name" value="Transferase(Phosphotransferase) domain 1"/>
    <property type="match status" value="1"/>
</dbReference>
<dbReference type="SUPFAM" id="SSF56112">
    <property type="entry name" value="Protein kinase-like (PK-like)"/>
    <property type="match status" value="1"/>
</dbReference>
<dbReference type="SMART" id="SM00220">
    <property type="entry name" value="S_TKc"/>
    <property type="match status" value="1"/>
</dbReference>
<evidence type="ECO:0000256" key="4">
    <source>
        <dbReference type="ARBA" id="ARBA00022679"/>
    </source>
</evidence>
<feature type="domain" description="Protein kinase" evidence="10">
    <location>
        <begin position="4"/>
        <end position="283"/>
    </location>
</feature>
<dbReference type="GO" id="GO:0005524">
    <property type="term" value="F:ATP binding"/>
    <property type="evidence" value="ECO:0007669"/>
    <property type="project" value="UniProtKB-UniRule"/>
</dbReference>
<dbReference type="EMBL" id="JH992978">
    <property type="protein sequence ID" value="EKX50416.1"/>
    <property type="molecule type" value="Genomic_DNA"/>
</dbReference>
<dbReference type="KEGG" id="gtt:GUITHDRAFT_157278"/>
<dbReference type="RefSeq" id="XP_005837396.1">
    <property type="nucleotide sequence ID" value="XM_005837339.1"/>
</dbReference>
<evidence type="ECO:0000256" key="3">
    <source>
        <dbReference type="ARBA" id="ARBA00022553"/>
    </source>
</evidence>
<keyword evidence="13" id="KW-1185">Reference proteome</keyword>
<name>L1JPA4_GUITC</name>
<dbReference type="InterPro" id="IPR017441">
    <property type="entry name" value="Protein_kinase_ATP_BS"/>
</dbReference>
<dbReference type="GeneID" id="17307346"/>
<dbReference type="PROSITE" id="PS50011">
    <property type="entry name" value="PROTEIN_KINASE_DOM"/>
    <property type="match status" value="1"/>
</dbReference>
<reference evidence="11 13" key="1">
    <citation type="journal article" date="2012" name="Nature">
        <title>Algal genomes reveal evolutionary mosaicism and the fate of nucleomorphs.</title>
        <authorList>
            <consortium name="DOE Joint Genome Institute"/>
            <person name="Curtis B.A."/>
            <person name="Tanifuji G."/>
            <person name="Burki F."/>
            <person name="Gruber A."/>
            <person name="Irimia M."/>
            <person name="Maruyama S."/>
            <person name="Arias M.C."/>
            <person name="Ball S.G."/>
            <person name="Gile G.H."/>
            <person name="Hirakawa Y."/>
            <person name="Hopkins J.F."/>
            <person name="Kuo A."/>
            <person name="Rensing S.A."/>
            <person name="Schmutz J."/>
            <person name="Symeonidi A."/>
            <person name="Elias M."/>
            <person name="Eveleigh R.J."/>
            <person name="Herman E.K."/>
            <person name="Klute M.J."/>
            <person name="Nakayama T."/>
            <person name="Obornik M."/>
            <person name="Reyes-Prieto A."/>
            <person name="Armbrust E.V."/>
            <person name="Aves S.J."/>
            <person name="Beiko R.G."/>
            <person name="Coutinho P."/>
            <person name="Dacks J.B."/>
            <person name="Durnford D.G."/>
            <person name="Fast N.M."/>
            <person name="Green B.R."/>
            <person name="Grisdale C.J."/>
            <person name="Hempel F."/>
            <person name="Henrissat B."/>
            <person name="Hoppner M.P."/>
            <person name="Ishida K."/>
            <person name="Kim E."/>
            <person name="Koreny L."/>
            <person name="Kroth P.G."/>
            <person name="Liu Y."/>
            <person name="Malik S.B."/>
            <person name="Maier U.G."/>
            <person name="McRose D."/>
            <person name="Mock T."/>
            <person name="Neilson J.A."/>
            <person name="Onodera N.T."/>
            <person name="Poole A.M."/>
            <person name="Pritham E.J."/>
            <person name="Richards T.A."/>
            <person name="Rocap G."/>
            <person name="Roy S.W."/>
            <person name="Sarai C."/>
            <person name="Schaack S."/>
            <person name="Shirato S."/>
            <person name="Slamovits C.H."/>
            <person name="Spencer D.F."/>
            <person name="Suzuki S."/>
            <person name="Worden A.Z."/>
            <person name="Zauner S."/>
            <person name="Barry K."/>
            <person name="Bell C."/>
            <person name="Bharti A.K."/>
            <person name="Crow J.A."/>
            <person name="Grimwood J."/>
            <person name="Kramer R."/>
            <person name="Lindquist E."/>
            <person name="Lucas S."/>
            <person name="Salamov A."/>
            <person name="McFadden G.I."/>
            <person name="Lane C.E."/>
            <person name="Keeling P.J."/>
            <person name="Gray M.W."/>
            <person name="Grigoriev I.V."/>
            <person name="Archibald J.M."/>
        </authorList>
    </citation>
    <scope>NUCLEOTIDE SEQUENCE</scope>
    <source>
        <strain evidence="11 13">CCMP2712</strain>
    </source>
</reference>
<organism evidence="11">
    <name type="scientific">Guillardia theta (strain CCMP2712)</name>
    <name type="common">Cryptophyte</name>
    <dbReference type="NCBI Taxonomy" id="905079"/>
    <lineage>
        <taxon>Eukaryota</taxon>
        <taxon>Cryptophyceae</taxon>
        <taxon>Pyrenomonadales</taxon>
        <taxon>Geminigeraceae</taxon>
        <taxon>Guillardia</taxon>
    </lineage>
</organism>
<evidence type="ECO:0000256" key="7">
    <source>
        <dbReference type="ARBA" id="ARBA00022840"/>
    </source>
</evidence>
<dbReference type="InterPro" id="IPR000719">
    <property type="entry name" value="Prot_kinase_dom"/>
</dbReference>
<dbReference type="EnsemblProtists" id="EKX50416">
    <property type="protein sequence ID" value="EKX50416"/>
    <property type="gene ID" value="GUITHDRAFT_157278"/>
</dbReference>
<keyword evidence="7 8" id="KW-0067">ATP-binding</keyword>
<dbReference type="PROSITE" id="PS00107">
    <property type="entry name" value="PROTEIN_KINASE_ATP"/>
    <property type="match status" value="1"/>
</dbReference>
<dbReference type="PANTHER" id="PTHR24055">
    <property type="entry name" value="MITOGEN-ACTIVATED PROTEIN KINASE"/>
    <property type="match status" value="1"/>
</dbReference>
<proteinExistence type="inferred from homology"/>
<evidence type="ECO:0000256" key="2">
    <source>
        <dbReference type="ARBA" id="ARBA00022527"/>
    </source>
</evidence>
<keyword evidence="6" id="KW-0418">Kinase</keyword>
<feature type="binding site" evidence="8">
    <location>
        <position position="33"/>
    </location>
    <ligand>
        <name>ATP</name>
        <dbReference type="ChEBI" id="CHEBI:30616"/>
    </ligand>
</feature>
<evidence type="ECO:0000256" key="8">
    <source>
        <dbReference type="PROSITE-ProRule" id="PRU10141"/>
    </source>
</evidence>
<keyword evidence="3" id="KW-0597">Phosphoprotein</keyword>
<evidence type="ECO:0000259" key="10">
    <source>
        <dbReference type="PROSITE" id="PS50011"/>
    </source>
</evidence>
<dbReference type="Pfam" id="PF00069">
    <property type="entry name" value="Pkinase"/>
    <property type="match status" value="1"/>
</dbReference>
<evidence type="ECO:0000313" key="11">
    <source>
        <dbReference type="EMBL" id="EKX50416.1"/>
    </source>
</evidence>
<dbReference type="FunFam" id="3.30.200.20:FF:000335">
    <property type="entry name" value="Serine/threonine-protein kinase MHK"/>
    <property type="match status" value="1"/>
</dbReference>
<keyword evidence="5 8" id="KW-0547">Nucleotide-binding</keyword>
<evidence type="ECO:0000313" key="12">
    <source>
        <dbReference type="EnsemblProtists" id="EKX50416"/>
    </source>
</evidence>
<evidence type="ECO:0000313" key="13">
    <source>
        <dbReference type="Proteomes" id="UP000011087"/>
    </source>
</evidence>
<comment type="similarity">
    <text evidence="1">Belongs to the protein kinase superfamily. CMGC Ser/Thr protein kinase family. CDC2/CDKX subfamily.</text>
</comment>
<keyword evidence="4" id="KW-0808">Transferase</keyword>
<evidence type="ECO:0000256" key="5">
    <source>
        <dbReference type="ARBA" id="ARBA00022741"/>
    </source>
</evidence>
<dbReference type="InterPro" id="IPR008271">
    <property type="entry name" value="Ser/Thr_kinase_AS"/>
</dbReference>
<dbReference type="InterPro" id="IPR050117">
    <property type="entry name" value="MAPK"/>
</dbReference>